<dbReference type="InterPro" id="IPR027417">
    <property type="entry name" value="P-loop_NTPase"/>
</dbReference>
<gene>
    <name evidence="6" type="ORF">PPROV_000181500</name>
</gene>
<dbReference type="AlphaFoldDB" id="A0A830HCI6"/>
<protein>
    <recommendedName>
        <fullName evidence="5">AAA+ ATPase domain-containing protein</fullName>
    </recommendedName>
</protein>
<dbReference type="Proteomes" id="UP000660262">
    <property type="component" value="Unassembled WGS sequence"/>
</dbReference>
<evidence type="ECO:0000313" key="7">
    <source>
        <dbReference type="Proteomes" id="UP000660262"/>
    </source>
</evidence>
<dbReference type="GO" id="GO:0016887">
    <property type="term" value="F:ATP hydrolysis activity"/>
    <property type="evidence" value="ECO:0007669"/>
    <property type="project" value="InterPro"/>
</dbReference>
<dbReference type="GO" id="GO:0007131">
    <property type="term" value="P:reciprocal meiotic recombination"/>
    <property type="evidence" value="ECO:0007669"/>
    <property type="project" value="TreeGrafter"/>
</dbReference>
<reference evidence="6" key="1">
    <citation type="submission" date="2020-10" db="EMBL/GenBank/DDBJ databases">
        <title>Unveiling of a novel bifunctional photoreceptor, Dualchrome1, isolated from a cosmopolitan green alga.</title>
        <authorList>
            <person name="Suzuki S."/>
            <person name="Kawachi M."/>
        </authorList>
    </citation>
    <scope>NUCLEOTIDE SEQUENCE</scope>
    <source>
        <strain evidence="6">NIES 2893</strain>
    </source>
</reference>
<dbReference type="EMBL" id="BNJQ01000004">
    <property type="protein sequence ID" value="GHP03059.1"/>
    <property type="molecule type" value="Genomic_DNA"/>
</dbReference>
<name>A0A830HCI6_9CHLO</name>
<evidence type="ECO:0000256" key="4">
    <source>
        <dbReference type="SAM" id="MobiDB-lite"/>
    </source>
</evidence>
<dbReference type="OrthoDB" id="10042665at2759"/>
<dbReference type="PANTHER" id="PTHR45991:SF1">
    <property type="entry name" value="PACHYTENE CHECKPOINT PROTEIN 2 HOMOLOG"/>
    <property type="match status" value="1"/>
</dbReference>
<dbReference type="SUPFAM" id="SSF52540">
    <property type="entry name" value="P-loop containing nucleoside triphosphate hydrolases"/>
    <property type="match status" value="1"/>
</dbReference>
<dbReference type="InterPro" id="IPR003593">
    <property type="entry name" value="AAA+_ATPase"/>
</dbReference>
<dbReference type="PROSITE" id="PS00674">
    <property type="entry name" value="AAA"/>
    <property type="match status" value="1"/>
</dbReference>
<sequence>MDTSMPHGHTLGNAPGLQGNQPAFMSASAASFGAPASASFGAHAAASSGAASFVSESIVVEYANICGVPRGKACTDDAANNKNSKVCVDVEVRLLPTSAANPPEVESSVRRWLERVSIHTHAGPVRFLNGAFGEPFLEAHVEAILLSGADLEYVDAGDDNEEDGSRSKKNAHVENDENAPSNLASLDALETKAPGAAYSTVTSETLLFWQVHYRVYVYQCAEDEPMTDFARDGTASASGNDPEENAPSYREWALPNRLLDGTWDALELRAGVKESLLAQARVAKLLGRAGVRDHVVAGGRSVLVHGPPGTGKTTLCRALAHKLACRSQFAGGAGEGRNVLVEVDAHRLYSRWFSESGKLVGKLFARITELADELAEDGGGHLYVLIDEVESVAADRSRASGGSGGEPADAVRAVNALLTCLDALRRRTNVTMLCTSNLPDAIDAAFLDRVDLTLAIPAPNARARYRLLHAALAELVRTGIVIPDDGHRDGLAYVDIATARRAKDALASATPAQLPHLRLSCAELVAAALYTVATRLPPTSGRRMCKLPAAAVSQAWLDAEGMLGGTSPAALTLRAYLAGLRATVDQWRA</sequence>
<keyword evidence="1 3" id="KW-0547">Nucleotide-binding</keyword>
<dbReference type="Gene3D" id="3.40.50.300">
    <property type="entry name" value="P-loop containing nucleotide triphosphate hydrolases"/>
    <property type="match status" value="1"/>
</dbReference>
<dbReference type="GO" id="GO:0005524">
    <property type="term" value="F:ATP binding"/>
    <property type="evidence" value="ECO:0007669"/>
    <property type="project" value="UniProtKB-KW"/>
</dbReference>
<evidence type="ECO:0000256" key="1">
    <source>
        <dbReference type="ARBA" id="ARBA00022741"/>
    </source>
</evidence>
<dbReference type="PANTHER" id="PTHR45991">
    <property type="entry name" value="PACHYTENE CHECKPOINT PROTEIN 2"/>
    <property type="match status" value="1"/>
</dbReference>
<accession>A0A830HCI6</accession>
<feature type="region of interest" description="Disordered" evidence="4">
    <location>
        <begin position="155"/>
        <end position="181"/>
    </location>
</feature>
<dbReference type="GO" id="GO:0051598">
    <property type="term" value="P:meiotic recombination checkpoint signaling"/>
    <property type="evidence" value="ECO:0007669"/>
    <property type="project" value="TreeGrafter"/>
</dbReference>
<feature type="domain" description="AAA+ ATPase" evidence="5">
    <location>
        <begin position="298"/>
        <end position="460"/>
    </location>
</feature>
<comment type="similarity">
    <text evidence="3">Belongs to the AAA ATPase family.</text>
</comment>
<feature type="compositionally biased region" description="Basic and acidic residues" evidence="4">
    <location>
        <begin position="163"/>
        <end position="175"/>
    </location>
</feature>
<evidence type="ECO:0000256" key="2">
    <source>
        <dbReference type="ARBA" id="ARBA00022840"/>
    </source>
</evidence>
<evidence type="ECO:0000256" key="3">
    <source>
        <dbReference type="RuleBase" id="RU003651"/>
    </source>
</evidence>
<dbReference type="Pfam" id="PF23563">
    <property type="entry name" value="TRIP13_N"/>
    <property type="match status" value="1"/>
</dbReference>
<dbReference type="SMART" id="SM00382">
    <property type="entry name" value="AAA"/>
    <property type="match status" value="1"/>
</dbReference>
<dbReference type="InterPro" id="IPR044539">
    <property type="entry name" value="Pch2-like"/>
</dbReference>
<evidence type="ECO:0000313" key="6">
    <source>
        <dbReference type="EMBL" id="GHP03059.1"/>
    </source>
</evidence>
<evidence type="ECO:0000259" key="5">
    <source>
        <dbReference type="SMART" id="SM00382"/>
    </source>
</evidence>
<keyword evidence="2 3" id="KW-0067">ATP-binding</keyword>
<dbReference type="GO" id="GO:0005634">
    <property type="term" value="C:nucleus"/>
    <property type="evidence" value="ECO:0007669"/>
    <property type="project" value="TreeGrafter"/>
</dbReference>
<comment type="caution">
    <text evidence="6">The sequence shown here is derived from an EMBL/GenBank/DDBJ whole genome shotgun (WGS) entry which is preliminary data.</text>
</comment>
<dbReference type="Pfam" id="PF00004">
    <property type="entry name" value="AAA"/>
    <property type="match status" value="1"/>
</dbReference>
<organism evidence="6 7">
    <name type="scientific">Pycnococcus provasolii</name>
    <dbReference type="NCBI Taxonomy" id="41880"/>
    <lineage>
        <taxon>Eukaryota</taxon>
        <taxon>Viridiplantae</taxon>
        <taxon>Chlorophyta</taxon>
        <taxon>Pseudoscourfieldiophyceae</taxon>
        <taxon>Pseudoscourfieldiales</taxon>
        <taxon>Pycnococcaceae</taxon>
        <taxon>Pycnococcus</taxon>
    </lineage>
</organism>
<dbReference type="GO" id="GO:0005694">
    <property type="term" value="C:chromosome"/>
    <property type="evidence" value="ECO:0007669"/>
    <property type="project" value="TreeGrafter"/>
</dbReference>
<keyword evidence="7" id="KW-1185">Reference proteome</keyword>
<dbReference type="InterPro" id="IPR003959">
    <property type="entry name" value="ATPase_AAA_core"/>
</dbReference>
<proteinExistence type="inferred from homology"/>
<dbReference type="InterPro" id="IPR003960">
    <property type="entry name" value="ATPase_AAA_CS"/>
</dbReference>